<organism evidence="1 2">
    <name type="scientific">Aeromicrobium ginsengisoli</name>
    <dbReference type="NCBI Taxonomy" id="363867"/>
    <lineage>
        <taxon>Bacteria</taxon>
        <taxon>Bacillati</taxon>
        <taxon>Actinomycetota</taxon>
        <taxon>Actinomycetes</taxon>
        <taxon>Propionibacteriales</taxon>
        <taxon>Nocardioidaceae</taxon>
        <taxon>Aeromicrobium</taxon>
    </lineage>
</organism>
<reference evidence="1" key="1">
    <citation type="submission" date="2019-09" db="EMBL/GenBank/DDBJ databases">
        <authorList>
            <person name="Li J."/>
        </authorList>
    </citation>
    <scope>NUCLEOTIDE SEQUENCE [LARGE SCALE GENOMIC DNA]</scope>
    <source>
        <strain evidence="1">JCM 14732</strain>
    </source>
</reference>
<dbReference type="Proteomes" id="UP000380867">
    <property type="component" value="Unassembled WGS sequence"/>
</dbReference>
<evidence type="ECO:0000313" key="2">
    <source>
        <dbReference type="Proteomes" id="UP000380867"/>
    </source>
</evidence>
<name>A0A5M4FFA6_9ACTN</name>
<proteinExistence type="predicted"/>
<sequence>MTRVRHVVAAVVVLVLMAGCNDGGVRAEPKDTTKVGAADLKSTRAEILDLIDTAVTTASAMAGGQERPRSGEVKSVGCDAIYPRRFRHVEANGAFVVPDADRVTVVRKIRDAWQAEGWKPEVGGKEVVGEDGEVLTTRTASSGVPLTIRAIVLESPSGQAAVNVDVRTSCLELSRDALDALDQAADDDR</sequence>
<protein>
    <submittedName>
        <fullName evidence="1">Uncharacterized protein</fullName>
    </submittedName>
</protein>
<accession>A0A5M4FFA6</accession>
<dbReference type="PROSITE" id="PS51257">
    <property type="entry name" value="PROKAR_LIPOPROTEIN"/>
    <property type="match status" value="1"/>
</dbReference>
<dbReference type="AlphaFoldDB" id="A0A5M4FFA6"/>
<dbReference type="RefSeq" id="WP_149688964.1">
    <property type="nucleotide sequence ID" value="NZ_SDPQ02000002.1"/>
</dbReference>
<dbReference type="EMBL" id="SDPQ02000002">
    <property type="protein sequence ID" value="KAA1397513.1"/>
    <property type="molecule type" value="Genomic_DNA"/>
</dbReference>
<gene>
    <name evidence="1" type="ORF">ESP70_009055</name>
</gene>
<evidence type="ECO:0000313" key="1">
    <source>
        <dbReference type="EMBL" id="KAA1397513.1"/>
    </source>
</evidence>
<comment type="caution">
    <text evidence="1">The sequence shown here is derived from an EMBL/GenBank/DDBJ whole genome shotgun (WGS) entry which is preliminary data.</text>
</comment>
<keyword evidence="2" id="KW-1185">Reference proteome</keyword>